<dbReference type="CDD" id="cd00882">
    <property type="entry name" value="Ras_like_GTPase"/>
    <property type="match status" value="1"/>
</dbReference>
<dbReference type="SUPFAM" id="SSF52540">
    <property type="entry name" value="P-loop containing nucleoside triphosphate hydrolases"/>
    <property type="match status" value="1"/>
</dbReference>
<dbReference type="EMBL" id="LVKK01000114">
    <property type="protein sequence ID" value="OAG35571.1"/>
    <property type="molecule type" value="Genomic_DNA"/>
</dbReference>
<keyword evidence="5" id="KW-1185">Reference proteome</keyword>
<dbReference type="InterPro" id="IPR052895">
    <property type="entry name" value="HetReg/Transcr_Mod"/>
</dbReference>
<dbReference type="Pfam" id="PF01926">
    <property type="entry name" value="MMR_HSR1"/>
    <property type="match status" value="1"/>
</dbReference>
<feature type="domain" description="Heterokaryon incompatibility" evidence="3">
    <location>
        <begin position="383"/>
        <end position="524"/>
    </location>
</feature>
<evidence type="ECO:0000256" key="1">
    <source>
        <dbReference type="SAM" id="MobiDB-lite"/>
    </source>
</evidence>
<organism evidence="4 5">
    <name type="scientific">Fonsecaea monophora</name>
    <dbReference type="NCBI Taxonomy" id="254056"/>
    <lineage>
        <taxon>Eukaryota</taxon>
        <taxon>Fungi</taxon>
        <taxon>Dikarya</taxon>
        <taxon>Ascomycota</taxon>
        <taxon>Pezizomycotina</taxon>
        <taxon>Eurotiomycetes</taxon>
        <taxon>Chaetothyriomycetidae</taxon>
        <taxon>Chaetothyriales</taxon>
        <taxon>Herpotrichiellaceae</taxon>
        <taxon>Fonsecaea</taxon>
    </lineage>
</organism>
<evidence type="ECO:0008006" key="6">
    <source>
        <dbReference type="Google" id="ProtNLM"/>
    </source>
</evidence>
<proteinExistence type="predicted"/>
<dbReference type="Pfam" id="PF26639">
    <property type="entry name" value="Het-6_barrel"/>
    <property type="match status" value="1"/>
</dbReference>
<accession>A0A177EVZ7</accession>
<dbReference type="Pfam" id="PF06985">
    <property type="entry name" value="HET"/>
    <property type="match status" value="1"/>
</dbReference>
<name>A0A177EVZ7_9EURO</name>
<protein>
    <recommendedName>
        <fullName evidence="6">Heterokaryon incompatibility domain-containing protein</fullName>
    </recommendedName>
</protein>
<evidence type="ECO:0000313" key="4">
    <source>
        <dbReference type="EMBL" id="OAG35571.1"/>
    </source>
</evidence>
<sequence length="987" mass="108919">MPLKRVFSPATKPPPGSSLPRSDWALRPVYSAASRVDLEKEESALSLLKNDSDLKDADMVAVVMGPTGAGKSRFIAEASGLSVDIGDSLHSETRTVQAYHFEHHGSHVALVDTPGFDDTHRPDTAIFRDLSAWLAARYQEKTRLMAIIYIQPITLTRVSGSILRNLTVMKRMLGVQSFPHLTLVTSMWDTIDPSLGEKREAELQASFWSDLVQFGAKTARFSGDATSAAKVLDTASSKDEILMTIQRELVDQGLTLDRTAAGTYLDSEILGLIDAAIQDPSRKGLSSRLLGKLGGKGSEPGRADKQQELEQLGSQRYLKASWDPDYGSLWLEPAAPPQPIWDAGIYTTLREDQFRLIELKAGEGSAPLEIELVVRSFSQASKYVALSYVVGTDHKLKQLGLRFQKSLFKHEIAENLHSALSHLRQPGIDIAIWVDALSINPASPDERARQIRKMSRIFRHADNVCIWLGEEDENNRKAMDLAQGILDFDYFEAALSDPSVTENFLQLANLMGNPWFRRRWCVQEILLAKSATIHCGHRVMPWLDFVDAVTLLRPRWIEIQHRVDGKTRHRLGHAYLIGAVALIEVSAKIVRRTPNGDVIDRLLDLETLLSMLPTFEVTFMHDTIYAIYDLARDVAGTNRLQVDYSKEPRDLFREATELIVKSSGSLDIICQPWAPKAGLPSWIPTTEKLPYSLKPRPQGTVGSAEVLGALRSAVAAGKTLTGFSAQSTLPVYMRKNGCVLVGTPDSRSYRACGHYSSRGHVEFRAEGSQLVLSARGIPIGTVAVHGGECINGNIPSRWMELGMWDELDSRPVPPVFWRTLVADRGPDGLPAPGWYKRACEFAFRRNASAHIDVEELYSLTESSHVREFLRRVRDVCWSRALVNLSASQESAAAGRSCGGSGGVASSSSSPPQQPIISLCPPETSVGDVVAILYGCSVPVVLRPQVSASSSSSYYTLIGECFVYGFVDGEIMTDDNKSRLCSRIYDII</sequence>
<dbReference type="GeneID" id="34605370"/>
<gene>
    <name evidence="4" type="ORF">AYO21_10247</name>
</gene>
<feature type="region of interest" description="Disordered" evidence="1">
    <location>
        <begin position="1"/>
        <end position="23"/>
    </location>
</feature>
<dbReference type="AlphaFoldDB" id="A0A177EVZ7"/>
<evidence type="ECO:0000313" key="5">
    <source>
        <dbReference type="Proteomes" id="UP000077002"/>
    </source>
</evidence>
<dbReference type="OrthoDB" id="3477286at2759"/>
<dbReference type="InterPro" id="IPR027417">
    <property type="entry name" value="P-loop_NTPase"/>
</dbReference>
<evidence type="ECO:0000259" key="3">
    <source>
        <dbReference type="Pfam" id="PF06985"/>
    </source>
</evidence>
<feature type="domain" description="G" evidence="2">
    <location>
        <begin position="62"/>
        <end position="120"/>
    </location>
</feature>
<reference evidence="4 5" key="1">
    <citation type="submission" date="2016-03" db="EMBL/GenBank/DDBJ databases">
        <title>Draft genome sequence of the Fonsecaea monophora CBS 269.37.</title>
        <authorList>
            <person name="Bombassaro A."/>
            <person name="Vinicius W.A."/>
            <person name="De Hoog S."/>
            <person name="Sun J."/>
            <person name="Souza E.M."/>
            <person name="Raittz R.T."/>
            <person name="Costa F."/>
            <person name="Leao A.C."/>
            <person name="Tadra-Sfeir M.Z."/>
            <person name="Baura V."/>
            <person name="Balsanelli E."/>
            <person name="Pedrosa F.O."/>
            <person name="Moreno L.F."/>
            <person name="Steffens M.B."/>
            <person name="Xi L."/>
            <person name="Bocca A.L."/>
            <person name="Felipe M.S."/>
            <person name="Teixeira M."/>
            <person name="Telles Filho F.Q."/>
            <person name="Azevedo C.M."/>
            <person name="Gomes R."/>
            <person name="Vicente V.A."/>
        </authorList>
    </citation>
    <scope>NUCLEOTIDE SEQUENCE [LARGE SCALE GENOMIC DNA]</scope>
    <source>
        <strain evidence="4 5">CBS 269.37</strain>
    </source>
</reference>
<dbReference type="Proteomes" id="UP000077002">
    <property type="component" value="Unassembled WGS sequence"/>
</dbReference>
<evidence type="ECO:0000259" key="2">
    <source>
        <dbReference type="Pfam" id="PF01926"/>
    </source>
</evidence>
<dbReference type="InterPro" id="IPR010730">
    <property type="entry name" value="HET"/>
</dbReference>
<dbReference type="RefSeq" id="XP_022507523.1">
    <property type="nucleotide sequence ID" value="XM_022660169.1"/>
</dbReference>
<dbReference type="GO" id="GO:0005525">
    <property type="term" value="F:GTP binding"/>
    <property type="evidence" value="ECO:0007669"/>
    <property type="project" value="InterPro"/>
</dbReference>
<dbReference type="PANTHER" id="PTHR24148">
    <property type="entry name" value="ANKYRIN REPEAT DOMAIN-CONTAINING PROTEIN 39 HOMOLOG-RELATED"/>
    <property type="match status" value="1"/>
</dbReference>
<dbReference type="InterPro" id="IPR006073">
    <property type="entry name" value="GTP-bd"/>
</dbReference>
<comment type="caution">
    <text evidence="4">The sequence shown here is derived from an EMBL/GenBank/DDBJ whole genome shotgun (WGS) entry which is preliminary data.</text>
</comment>
<dbReference type="Gene3D" id="3.40.50.300">
    <property type="entry name" value="P-loop containing nucleotide triphosphate hydrolases"/>
    <property type="match status" value="1"/>
</dbReference>
<dbReference type="PANTHER" id="PTHR24148:SF64">
    <property type="entry name" value="HETEROKARYON INCOMPATIBILITY DOMAIN-CONTAINING PROTEIN"/>
    <property type="match status" value="1"/>
</dbReference>